<evidence type="ECO:0000313" key="2">
    <source>
        <dbReference type="Proteomes" id="UP000717328"/>
    </source>
</evidence>
<dbReference type="AlphaFoldDB" id="A0A9P7K1V2"/>
<reference evidence="1" key="1">
    <citation type="submission" date="2021-02" db="EMBL/GenBank/DDBJ databases">
        <authorList>
            <person name="Nieuwenhuis M."/>
            <person name="Van De Peppel L.J.J."/>
        </authorList>
    </citation>
    <scope>NUCLEOTIDE SEQUENCE</scope>
    <source>
        <strain evidence="1">D49</strain>
    </source>
</reference>
<keyword evidence="2" id="KW-1185">Reference proteome</keyword>
<dbReference type="Proteomes" id="UP000717328">
    <property type="component" value="Unassembled WGS sequence"/>
</dbReference>
<dbReference type="OrthoDB" id="7438165at2759"/>
<sequence length="227" mass="25673">MASTSGNADVWSLPEVIEYFRSDKEIGDEISVEEFKEIINVQADWVKLVRTALEYQGFDPRVILSQLIRNRKSYEAQKPALSKWDLANVGDDLKWTSASEEKNKYTNMESIAKDVNFMITVFLARNNHIGKIIKKARGGVEDILNMLKEKAGFQSTAMPEKARKTIFLKLDLITIKKTAKNVEEAVLTDQSKALATSCYGLLGQIRTDDENHDLMMKVAKTGDMTLF</sequence>
<organism evidence="1 2">
    <name type="scientific">Sphagnurus paluster</name>
    <dbReference type="NCBI Taxonomy" id="117069"/>
    <lineage>
        <taxon>Eukaryota</taxon>
        <taxon>Fungi</taxon>
        <taxon>Dikarya</taxon>
        <taxon>Basidiomycota</taxon>
        <taxon>Agaricomycotina</taxon>
        <taxon>Agaricomycetes</taxon>
        <taxon>Agaricomycetidae</taxon>
        <taxon>Agaricales</taxon>
        <taxon>Tricholomatineae</taxon>
        <taxon>Lyophyllaceae</taxon>
        <taxon>Sphagnurus</taxon>
    </lineage>
</organism>
<accession>A0A9P7K1V2</accession>
<dbReference type="EMBL" id="JABCKI010007694">
    <property type="protein sequence ID" value="KAG5633479.1"/>
    <property type="molecule type" value="Genomic_DNA"/>
</dbReference>
<gene>
    <name evidence="1" type="ORF">H0H81_007404</name>
</gene>
<protein>
    <submittedName>
        <fullName evidence="1">Uncharacterized protein</fullName>
    </submittedName>
</protein>
<evidence type="ECO:0000313" key="1">
    <source>
        <dbReference type="EMBL" id="KAG5633479.1"/>
    </source>
</evidence>
<name>A0A9P7K1V2_9AGAR</name>
<comment type="caution">
    <text evidence="1">The sequence shown here is derived from an EMBL/GenBank/DDBJ whole genome shotgun (WGS) entry which is preliminary data.</text>
</comment>
<proteinExistence type="predicted"/>
<reference evidence="1" key="2">
    <citation type="submission" date="2021-10" db="EMBL/GenBank/DDBJ databases">
        <title>Phylogenomics reveals ancestral predisposition of the termite-cultivated fungus Termitomyces towards a domesticated lifestyle.</title>
        <authorList>
            <person name="Auxier B."/>
            <person name="Grum-Grzhimaylo A."/>
            <person name="Cardenas M.E."/>
            <person name="Lodge J.D."/>
            <person name="Laessoe T."/>
            <person name="Pedersen O."/>
            <person name="Smith M.E."/>
            <person name="Kuyper T.W."/>
            <person name="Franco-Molano E.A."/>
            <person name="Baroni T.J."/>
            <person name="Aanen D.K."/>
        </authorList>
    </citation>
    <scope>NUCLEOTIDE SEQUENCE</scope>
    <source>
        <strain evidence="1">D49</strain>
    </source>
</reference>